<evidence type="ECO:0000256" key="1">
    <source>
        <dbReference type="ARBA" id="ARBA00022723"/>
    </source>
</evidence>
<dbReference type="OrthoDB" id="7735550at2759"/>
<dbReference type="InterPro" id="IPR036056">
    <property type="entry name" value="Fibrinogen-like_C"/>
</dbReference>
<comment type="caution">
    <text evidence="7">The sequence shown here is derived from an EMBL/GenBank/DDBJ whole genome shotgun (WGS) entry which is preliminary data.</text>
</comment>
<keyword evidence="3" id="KW-0106">Calcium</keyword>
<evidence type="ECO:0000256" key="4">
    <source>
        <dbReference type="ARBA" id="ARBA00023157"/>
    </source>
</evidence>
<evidence type="ECO:0000313" key="8">
    <source>
        <dbReference type="Proteomes" id="UP000683360"/>
    </source>
</evidence>
<keyword evidence="5" id="KW-0472">Membrane</keyword>
<feature type="transmembrane region" description="Helical" evidence="5">
    <location>
        <begin position="200"/>
        <end position="221"/>
    </location>
</feature>
<dbReference type="InterPro" id="IPR014716">
    <property type="entry name" value="Fibrinogen_a/b/g_C_1"/>
</dbReference>
<protein>
    <submittedName>
        <fullName evidence="7">TN</fullName>
    </submittedName>
</protein>
<feature type="transmembrane region" description="Helical" evidence="5">
    <location>
        <begin position="9"/>
        <end position="28"/>
    </location>
</feature>
<dbReference type="Gene3D" id="3.90.215.10">
    <property type="entry name" value="Gamma Fibrinogen, chain A, domain 1"/>
    <property type="match status" value="1"/>
</dbReference>
<name>A0A8S3TT22_MYTED</name>
<evidence type="ECO:0000256" key="2">
    <source>
        <dbReference type="ARBA" id="ARBA00022734"/>
    </source>
</evidence>
<accession>A0A8S3TT22</accession>
<dbReference type="PANTHER" id="PTHR16146">
    <property type="entry name" value="INTELECTIN"/>
    <property type="match status" value="1"/>
</dbReference>
<proteinExistence type="predicted"/>
<feature type="domain" description="Fibrinogen C-terminal" evidence="6">
    <location>
        <begin position="128"/>
        <end position="178"/>
    </location>
</feature>
<dbReference type="Proteomes" id="UP000683360">
    <property type="component" value="Unassembled WGS sequence"/>
</dbReference>
<dbReference type="PANTHER" id="PTHR16146:SF46">
    <property type="entry name" value="INTELECTIN-1A-RELATED"/>
    <property type="match status" value="1"/>
</dbReference>
<keyword evidence="8" id="KW-1185">Reference proteome</keyword>
<dbReference type="GO" id="GO:0070492">
    <property type="term" value="F:oligosaccharide binding"/>
    <property type="evidence" value="ECO:0007669"/>
    <property type="project" value="TreeGrafter"/>
</dbReference>
<keyword evidence="5" id="KW-1133">Transmembrane helix</keyword>
<evidence type="ECO:0000256" key="5">
    <source>
        <dbReference type="SAM" id="Phobius"/>
    </source>
</evidence>
<sequence length="239" mass="27311">MTWYWNFNTVLKIIVYCIFLYSVSLGYVTSLSSDTGGNGNEDRLSIPLINNNGAPLVAMLDTNTINRRMTSYITTITKNMIQNTLKGHIQDIIRTSLKENSTIDLIRNITLQELHDVLKDQVQDIRVKKREPNYKDCSAVKQNSDNHLTNGVYTIYPNGDKPIQAYCDMTTDGGGWTVRTINIRQKMFTVMYNVNGVTDLWIVVIGMLFSLFDIFFIPILYQQTVIELIASKMVIVFID</sequence>
<gene>
    <name evidence="7" type="ORF">MEDL_46216</name>
</gene>
<evidence type="ECO:0000259" key="6">
    <source>
        <dbReference type="PROSITE" id="PS51406"/>
    </source>
</evidence>
<dbReference type="EMBL" id="CAJPWZ010002210">
    <property type="protein sequence ID" value="CAG2233574.1"/>
    <property type="molecule type" value="Genomic_DNA"/>
</dbReference>
<dbReference type="GO" id="GO:0005615">
    <property type="term" value="C:extracellular space"/>
    <property type="evidence" value="ECO:0007669"/>
    <property type="project" value="TreeGrafter"/>
</dbReference>
<evidence type="ECO:0000313" key="7">
    <source>
        <dbReference type="EMBL" id="CAG2233574.1"/>
    </source>
</evidence>
<dbReference type="InterPro" id="IPR002181">
    <property type="entry name" value="Fibrinogen_a/b/g_C_dom"/>
</dbReference>
<dbReference type="PROSITE" id="PS51406">
    <property type="entry name" value="FIBRINOGEN_C_2"/>
    <property type="match status" value="1"/>
</dbReference>
<dbReference type="SUPFAM" id="SSF56496">
    <property type="entry name" value="Fibrinogen C-terminal domain-like"/>
    <property type="match status" value="1"/>
</dbReference>
<keyword evidence="5" id="KW-0812">Transmembrane</keyword>
<dbReference type="GO" id="GO:0046872">
    <property type="term" value="F:metal ion binding"/>
    <property type="evidence" value="ECO:0007669"/>
    <property type="project" value="UniProtKB-KW"/>
</dbReference>
<keyword evidence="2" id="KW-0430">Lectin</keyword>
<organism evidence="7 8">
    <name type="scientific">Mytilus edulis</name>
    <name type="common">Blue mussel</name>
    <dbReference type="NCBI Taxonomy" id="6550"/>
    <lineage>
        <taxon>Eukaryota</taxon>
        <taxon>Metazoa</taxon>
        <taxon>Spiralia</taxon>
        <taxon>Lophotrochozoa</taxon>
        <taxon>Mollusca</taxon>
        <taxon>Bivalvia</taxon>
        <taxon>Autobranchia</taxon>
        <taxon>Pteriomorphia</taxon>
        <taxon>Mytilida</taxon>
        <taxon>Mytiloidea</taxon>
        <taxon>Mytilidae</taxon>
        <taxon>Mytilinae</taxon>
        <taxon>Mytilus</taxon>
    </lineage>
</organism>
<reference evidence="7" key="1">
    <citation type="submission" date="2021-03" db="EMBL/GenBank/DDBJ databases">
        <authorList>
            <person name="Bekaert M."/>
        </authorList>
    </citation>
    <scope>NUCLEOTIDE SEQUENCE</scope>
</reference>
<dbReference type="AlphaFoldDB" id="A0A8S3TT22"/>
<dbReference type="Pfam" id="PF00147">
    <property type="entry name" value="Fibrinogen_C"/>
    <property type="match status" value="1"/>
</dbReference>
<dbReference type="NCBIfam" id="NF040941">
    <property type="entry name" value="GGGWT_bact"/>
    <property type="match status" value="1"/>
</dbReference>
<evidence type="ECO:0000256" key="3">
    <source>
        <dbReference type="ARBA" id="ARBA00022837"/>
    </source>
</evidence>
<keyword evidence="4" id="KW-1015">Disulfide bond</keyword>
<keyword evidence="1" id="KW-0479">Metal-binding</keyword>